<dbReference type="RefSeq" id="WP_209483675.1">
    <property type="nucleotide sequence ID" value="NZ_JAGGKQ010000005.1"/>
</dbReference>
<dbReference type="Gene3D" id="1.10.10.10">
    <property type="entry name" value="Winged helix-like DNA-binding domain superfamily/Winged helix DNA-binding domain"/>
    <property type="match status" value="1"/>
</dbReference>
<gene>
    <name evidence="2" type="ORF">J2751_000961</name>
</gene>
<dbReference type="Pfam" id="PF12802">
    <property type="entry name" value="MarR_2"/>
    <property type="match status" value="1"/>
</dbReference>
<dbReference type="InterPro" id="IPR057161">
    <property type="entry name" value="DUF7839"/>
</dbReference>
<dbReference type="AlphaFoldDB" id="A0A8T4GCV5"/>
<evidence type="ECO:0000259" key="1">
    <source>
        <dbReference type="SMART" id="SM00419"/>
    </source>
</evidence>
<dbReference type="InterPro" id="IPR036388">
    <property type="entry name" value="WH-like_DNA-bd_sf"/>
</dbReference>
<dbReference type="InterPro" id="IPR000835">
    <property type="entry name" value="HTH_MarR-typ"/>
</dbReference>
<comment type="caution">
    <text evidence="2">The sequence shown here is derived from an EMBL/GenBank/DDBJ whole genome shotgun (WGS) entry which is preliminary data.</text>
</comment>
<dbReference type="Pfam" id="PF25211">
    <property type="entry name" value="DUF7839"/>
    <property type="match status" value="1"/>
</dbReference>
<dbReference type="OrthoDB" id="56502at2157"/>
<reference evidence="2" key="1">
    <citation type="submission" date="2021-03" db="EMBL/GenBank/DDBJ databases">
        <title>Genomic Encyclopedia of Type Strains, Phase IV (KMG-IV): sequencing the most valuable type-strain genomes for metagenomic binning, comparative biology and taxonomic classification.</title>
        <authorList>
            <person name="Goeker M."/>
        </authorList>
    </citation>
    <scope>NUCLEOTIDE SEQUENCE</scope>
    <source>
        <strain evidence="2">DSM 23564</strain>
    </source>
</reference>
<dbReference type="Proteomes" id="UP000823588">
    <property type="component" value="Unassembled WGS sequence"/>
</dbReference>
<dbReference type="PANTHER" id="PTHR43704:SF2">
    <property type="entry name" value="HTH CRP-TYPE DOMAIN-CONTAINING PROTEIN"/>
    <property type="match status" value="1"/>
</dbReference>
<dbReference type="PANTHER" id="PTHR43704">
    <property type="entry name" value="BSR5907 PROTEIN"/>
    <property type="match status" value="1"/>
</dbReference>
<protein>
    <submittedName>
        <fullName evidence="2">Putative transcriptional regulator</fullName>
    </submittedName>
</protein>
<dbReference type="InterPro" id="IPR012015">
    <property type="entry name" value="UCP_HTH_arc"/>
</dbReference>
<dbReference type="SUPFAM" id="SSF46785">
    <property type="entry name" value="Winged helix' DNA-binding domain"/>
    <property type="match status" value="1"/>
</dbReference>
<sequence length="273" mass="28776">MDDETVAPRVLDNKRDASKYRVLVEIAARQPAVSQGEVAEVLGVTSQAVSDYVRELVERGYVEKEGRGRYEVTKEGVDWLITRTDALSEFVSHVSDDVLGSVDVDAAITTGDVSEGDEVGLAMRDGVLHALPEGGSATAVVVTGGAAGEVVGVTEFEGVVEYDPGVVTVIPVPAITEGEPPSAEVITSRLDENDLLAVAGTEAYACSVTAGLEPDIQFGTVDGVPQAALRGLDVVLLVSTDELSRHTTQLREKGVRYEVPDPLTVPDPMADTT</sequence>
<evidence type="ECO:0000313" key="2">
    <source>
        <dbReference type="EMBL" id="MBP1921956.1"/>
    </source>
</evidence>
<dbReference type="SMART" id="SM00419">
    <property type="entry name" value="HTH_CRP"/>
    <property type="match status" value="1"/>
</dbReference>
<dbReference type="InterPro" id="IPR012318">
    <property type="entry name" value="HTH_CRP"/>
</dbReference>
<accession>A0A8T4GCV5</accession>
<dbReference type="PIRSF" id="PIRSF004955">
    <property type="entry name" value="HTH_arch"/>
    <property type="match status" value="1"/>
</dbReference>
<dbReference type="GO" id="GO:0003700">
    <property type="term" value="F:DNA-binding transcription factor activity"/>
    <property type="evidence" value="ECO:0007669"/>
    <property type="project" value="InterPro"/>
</dbReference>
<dbReference type="GO" id="GO:0003677">
    <property type="term" value="F:DNA binding"/>
    <property type="evidence" value="ECO:0007669"/>
    <property type="project" value="InterPro"/>
</dbReference>
<keyword evidence="3" id="KW-1185">Reference proteome</keyword>
<organism evidence="2 3">
    <name type="scientific">Halorubrum alkaliphilum</name>
    <dbReference type="NCBI Taxonomy" id="261290"/>
    <lineage>
        <taxon>Archaea</taxon>
        <taxon>Methanobacteriati</taxon>
        <taxon>Methanobacteriota</taxon>
        <taxon>Stenosarchaea group</taxon>
        <taxon>Halobacteria</taxon>
        <taxon>Halobacteriales</taxon>
        <taxon>Haloferacaceae</taxon>
        <taxon>Halorubrum</taxon>
    </lineage>
</organism>
<feature type="domain" description="HTH crp-type" evidence="1">
    <location>
        <begin position="25"/>
        <end position="74"/>
    </location>
</feature>
<dbReference type="EMBL" id="JAGGKQ010000005">
    <property type="protein sequence ID" value="MBP1921956.1"/>
    <property type="molecule type" value="Genomic_DNA"/>
</dbReference>
<evidence type="ECO:0000313" key="3">
    <source>
        <dbReference type="Proteomes" id="UP000823588"/>
    </source>
</evidence>
<dbReference type="CDD" id="cd00092">
    <property type="entry name" value="HTH_CRP"/>
    <property type="match status" value="1"/>
</dbReference>
<proteinExistence type="predicted"/>
<dbReference type="InterPro" id="IPR036390">
    <property type="entry name" value="WH_DNA-bd_sf"/>
</dbReference>
<name>A0A8T4GCV5_9EURY</name>